<evidence type="ECO:0000256" key="1">
    <source>
        <dbReference type="ARBA" id="ARBA00007025"/>
    </source>
</evidence>
<dbReference type="InterPro" id="IPR027417">
    <property type="entry name" value="P-loop_NTPase"/>
</dbReference>
<keyword evidence="8" id="KW-0067">ATP-binding</keyword>
<dbReference type="PROSITE" id="PS51192">
    <property type="entry name" value="HELICASE_ATP_BIND_1"/>
    <property type="match status" value="1"/>
</dbReference>
<dbReference type="CDD" id="cd18793">
    <property type="entry name" value="SF2_C_SNF"/>
    <property type="match status" value="1"/>
</dbReference>
<dbReference type="InterPro" id="IPR013083">
    <property type="entry name" value="Znf_RING/FYVE/PHD"/>
</dbReference>
<feature type="compositionally biased region" description="Polar residues" evidence="10">
    <location>
        <begin position="73"/>
        <end position="87"/>
    </location>
</feature>
<feature type="domain" description="Helicase ATP-binding" evidence="12">
    <location>
        <begin position="489"/>
        <end position="687"/>
    </location>
</feature>
<comment type="caution">
    <text evidence="14">The sequence shown here is derived from an EMBL/GenBank/DDBJ whole genome shotgun (WGS) entry which is preliminary data.</text>
</comment>
<feature type="domain" description="Helicase C-terminal" evidence="13">
    <location>
        <begin position="1023"/>
        <end position="1169"/>
    </location>
</feature>
<feature type="compositionally biased region" description="Acidic residues" evidence="10">
    <location>
        <begin position="290"/>
        <end position="299"/>
    </location>
</feature>
<dbReference type="STRING" id="105351.A0A401KJ49"/>
<dbReference type="Gene3D" id="3.40.50.300">
    <property type="entry name" value="P-loop containing nucleotide triphosphate hydrolases"/>
    <property type="match status" value="1"/>
</dbReference>
<dbReference type="GO" id="GO:0005524">
    <property type="term" value="F:ATP binding"/>
    <property type="evidence" value="ECO:0007669"/>
    <property type="project" value="UniProtKB-KW"/>
</dbReference>
<evidence type="ECO:0000256" key="8">
    <source>
        <dbReference type="ARBA" id="ARBA00022840"/>
    </source>
</evidence>
<feature type="region of interest" description="Disordered" evidence="10">
    <location>
        <begin position="952"/>
        <end position="1004"/>
    </location>
</feature>
<feature type="region of interest" description="Disordered" evidence="10">
    <location>
        <begin position="73"/>
        <end position="93"/>
    </location>
</feature>
<feature type="compositionally biased region" description="Basic and acidic residues" evidence="10">
    <location>
        <begin position="42"/>
        <end position="56"/>
    </location>
</feature>
<feature type="domain" description="RING-type" evidence="11">
    <location>
        <begin position="894"/>
        <end position="938"/>
    </location>
</feature>
<dbReference type="AlphaFoldDB" id="A0A401KJ49"/>
<dbReference type="Pfam" id="PF00271">
    <property type="entry name" value="Helicase_C"/>
    <property type="match status" value="1"/>
</dbReference>
<evidence type="ECO:0000259" key="12">
    <source>
        <dbReference type="PROSITE" id="PS51192"/>
    </source>
</evidence>
<feature type="compositionally biased region" description="Acidic residues" evidence="10">
    <location>
        <begin position="206"/>
        <end position="216"/>
    </location>
</feature>
<dbReference type="InterPro" id="IPR017907">
    <property type="entry name" value="Znf_RING_CS"/>
</dbReference>
<gene>
    <name evidence="14" type="ORF">AAWM_02136</name>
</gene>
<feature type="region of interest" description="Disordered" evidence="10">
    <location>
        <begin position="266"/>
        <end position="386"/>
    </location>
</feature>
<reference evidence="14 15" key="1">
    <citation type="submission" date="2016-09" db="EMBL/GenBank/DDBJ databases">
        <title>Aspergillus awamori IFM 58123T.</title>
        <authorList>
            <person name="Kusuya Y."/>
            <person name="Shimizu M."/>
            <person name="Takahashi H."/>
            <person name="Yaguchi T."/>
        </authorList>
    </citation>
    <scope>NUCLEOTIDE SEQUENCE [LARGE SCALE GENOMIC DNA]</scope>
    <source>
        <strain evidence="14 15">IFM 58123</strain>
    </source>
</reference>
<evidence type="ECO:0000259" key="13">
    <source>
        <dbReference type="PROSITE" id="PS51194"/>
    </source>
</evidence>
<evidence type="ECO:0000256" key="2">
    <source>
        <dbReference type="ARBA" id="ARBA00022723"/>
    </source>
</evidence>
<dbReference type="Pfam" id="PF00176">
    <property type="entry name" value="SNF2-rel_dom"/>
    <property type="match status" value="1"/>
</dbReference>
<dbReference type="SUPFAM" id="SSF57850">
    <property type="entry name" value="RING/U-box"/>
    <property type="match status" value="1"/>
</dbReference>
<evidence type="ECO:0000313" key="15">
    <source>
        <dbReference type="Proteomes" id="UP000286921"/>
    </source>
</evidence>
<feature type="compositionally biased region" description="Low complexity" evidence="10">
    <location>
        <begin position="167"/>
        <end position="178"/>
    </location>
</feature>
<dbReference type="PROSITE" id="PS50089">
    <property type="entry name" value="ZF_RING_2"/>
    <property type="match status" value="1"/>
</dbReference>
<dbReference type="GO" id="GO:0008270">
    <property type="term" value="F:zinc ion binding"/>
    <property type="evidence" value="ECO:0007669"/>
    <property type="project" value="UniProtKB-KW"/>
</dbReference>
<dbReference type="EMBL" id="BDHI01000002">
    <property type="protein sequence ID" value="GCB19251.1"/>
    <property type="molecule type" value="Genomic_DNA"/>
</dbReference>
<keyword evidence="4 9" id="KW-0863">Zinc-finger</keyword>
<dbReference type="Gene3D" id="3.40.50.10810">
    <property type="entry name" value="Tandem AAA-ATPase domain"/>
    <property type="match status" value="1"/>
</dbReference>
<feature type="compositionally biased region" description="Basic residues" evidence="10">
    <location>
        <begin position="965"/>
        <end position="985"/>
    </location>
</feature>
<dbReference type="InterPro" id="IPR001650">
    <property type="entry name" value="Helicase_C-like"/>
</dbReference>
<organism evidence="14 15">
    <name type="scientific">Aspergillus awamori</name>
    <name type="common">Black koji mold</name>
    <dbReference type="NCBI Taxonomy" id="105351"/>
    <lineage>
        <taxon>Eukaryota</taxon>
        <taxon>Fungi</taxon>
        <taxon>Dikarya</taxon>
        <taxon>Ascomycota</taxon>
        <taxon>Pezizomycotina</taxon>
        <taxon>Eurotiomycetes</taxon>
        <taxon>Eurotiomycetidae</taxon>
        <taxon>Eurotiales</taxon>
        <taxon>Aspergillaceae</taxon>
        <taxon>Aspergillus</taxon>
    </lineage>
</organism>
<dbReference type="InterPro" id="IPR001841">
    <property type="entry name" value="Znf_RING"/>
</dbReference>
<dbReference type="GO" id="GO:0004386">
    <property type="term" value="F:helicase activity"/>
    <property type="evidence" value="ECO:0007669"/>
    <property type="project" value="UniProtKB-KW"/>
</dbReference>
<dbReference type="SMART" id="SM00490">
    <property type="entry name" value="HELICc"/>
    <property type="match status" value="1"/>
</dbReference>
<dbReference type="SUPFAM" id="SSF52540">
    <property type="entry name" value="P-loop containing nucleoside triphosphate hydrolases"/>
    <property type="match status" value="2"/>
</dbReference>
<evidence type="ECO:0000256" key="9">
    <source>
        <dbReference type="PROSITE-ProRule" id="PRU00175"/>
    </source>
</evidence>
<feature type="compositionally biased region" description="Basic residues" evidence="10">
    <location>
        <begin position="351"/>
        <end position="366"/>
    </location>
</feature>
<dbReference type="GO" id="GO:0016787">
    <property type="term" value="F:hydrolase activity"/>
    <property type="evidence" value="ECO:0007669"/>
    <property type="project" value="UniProtKB-KW"/>
</dbReference>
<dbReference type="InterPro" id="IPR050628">
    <property type="entry name" value="SNF2_RAD54_helicase_TF"/>
</dbReference>
<dbReference type="Proteomes" id="UP000286921">
    <property type="component" value="Unassembled WGS sequence"/>
</dbReference>
<evidence type="ECO:0000256" key="10">
    <source>
        <dbReference type="SAM" id="MobiDB-lite"/>
    </source>
</evidence>
<dbReference type="PROSITE" id="PS51194">
    <property type="entry name" value="HELICASE_CTER"/>
    <property type="match status" value="1"/>
</dbReference>
<evidence type="ECO:0000256" key="6">
    <source>
        <dbReference type="ARBA" id="ARBA00022806"/>
    </source>
</evidence>
<comment type="similarity">
    <text evidence="1">Belongs to the SNF2/RAD54 helicase family.</text>
</comment>
<feature type="region of interest" description="Disordered" evidence="10">
    <location>
        <begin position="1"/>
        <end position="57"/>
    </location>
</feature>
<proteinExistence type="inferred from homology"/>
<dbReference type="CDD" id="cd18008">
    <property type="entry name" value="DEXDc_SHPRH-like"/>
    <property type="match status" value="1"/>
</dbReference>
<dbReference type="InterPro" id="IPR000330">
    <property type="entry name" value="SNF2_N"/>
</dbReference>
<dbReference type="PROSITE" id="PS00518">
    <property type="entry name" value="ZF_RING_1"/>
    <property type="match status" value="1"/>
</dbReference>
<accession>A0A401KJ49</accession>
<feature type="compositionally biased region" description="Basic and acidic residues" evidence="10">
    <location>
        <begin position="332"/>
        <end position="341"/>
    </location>
</feature>
<sequence>MEGLSKGLEPPRNTEDLLAGSGDVQEPDEQESSLQPESLDPDQMRLEAIDRRRQQDNSRQALFFSRLGFDTHNPVQHTESAPSTVPSVQDDQAPAAQAVLDESLFVPQEVSFSWNHLSTETDVPPMSPDDQNIFDLFQGLNSEGDTSPPIEQLLQNSPHSIASASQTGNAGTTAAPAANEEDPKPSAPTCVEIISSSSSASGDTDVPVEDFPDDAGDQSCPTEWPDEELEASTRADLSKRKFNSIKKWFDSLEKPSVADEIRLETARQQESARKNRVARRKALENQSELFDPEIDEPDEFTSRQVPIEQKTGSSHDVPVKPQPKKRRQNRISADEKQKSKELGLAAVLVQQKKRGPPKGAPRKRKERGSDNAIPGPSKKRKRGPLGSKKYLEALLSSTIVADAHANASLDAIPELKNKDKMKALTQLVASLPSADQQEAKSDKRSIIAATRNFTNVPRSDGKSGWRLKGLNTSLYHYQVLGAAFMRKRESSSERPFGGLLCDIMGFGKTIQALANIIDGKPSDPEDPNKTTLIVVPSHLVTHWKTQINKHCEKKAIGDVLIYKANSRLETLDTLDTVESLVRYDVIITTYDEVRKSYPRIKVADSVADNDKLAAWWDQSYEDEIGPLHRIKFHRIILDEGHTIKNHLSSVSIAVRSLTGHFKWILSGTPVHNYLEEFYPLFNFLGVPGIRDPGFFIKNFCSDDDGHGRLVNLLRAFLFRRTHKSRLFSLPVIKLPDVNERIVRVAFCAVERELYNAISEVFIENINGCAHLEQPKLAQYRCFLSMILMLRMFCSHLLTTQCIVKRLLSEGNLMKRLSRLAKQSGDRDPSFTIVKWLVSVRRNTTVLDERENEDTFQYATELHGDETALMQNFRQLMDELHDTEIWEERLARTNCPQCDFVPVNPVITSCRHLYCEECYYSLRMDKDKMLMEPNCVSCRVPIMEAAYFKEDGDEKTRPATTLGAVNRKKKQGKKTTTTKKQARSSMRRVTAPQIEESDEEPDADEDTDWIKACARHMPSAKLTKIREILTEWLAQDSPGKIVIFTQFLDFVQILATMCQAENWPYVLLTGKLSLAVRENNMKLFSDKDSEKRIMIASLKAGGTGLDLSAANKCILVDLWWNEAIQEQAFCRLFRIGQESEVEFVKLIIENSIDDYLLNLQTHKTAIITGAMGERALAGRDTIEDLLRMFADVEKDPRGVLHLKAKTASRDIRIGAGFRPTFGVF</sequence>
<evidence type="ECO:0000256" key="3">
    <source>
        <dbReference type="ARBA" id="ARBA00022741"/>
    </source>
</evidence>
<keyword evidence="15" id="KW-1185">Reference proteome</keyword>
<feature type="region of interest" description="Disordered" evidence="10">
    <location>
        <begin position="161"/>
        <end position="237"/>
    </location>
</feature>
<keyword evidence="2" id="KW-0479">Metal-binding</keyword>
<dbReference type="InterPro" id="IPR049730">
    <property type="entry name" value="SNF2/RAD54-like_C"/>
</dbReference>
<evidence type="ECO:0000256" key="5">
    <source>
        <dbReference type="ARBA" id="ARBA00022801"/>
    </source>
</evidence>
<dbReference type="PANTHER" id="PTHR45626:SF17">
    <property type="entry name" value="HELICASE-LIKE TRANSCRIPTION FACTOR"/>
    <property type="match status" value="1"/>
</dbReference>
<dbReference type="GO" id="GO:0005634">
    <property type="term" value="C:nucleus"/>
    <property type="evidence" value="ECO:0007669"/>
    <property type="project" value="TreeGrafter"/>
</dbReference>
<evidence type="ECO:0000256" key="4">
    <source>
        <dbReference type="ARBA" id="ARBA00022771"/>
    </source>
</evidence>
<dbReference type="SMART" id="SM00487">
    <property type="entry name" value="DEXDc"/>
    <property type="match status" value="1"/>
</dbReference>
<keyword evidence="7" id="KW-0862">Zinc</keyword>
<dbReference type="InterPro" id="IPR038718">
    <property type="entry name" value="SNF2-like_sf"/>
</dbReference>
<dbReference type="InterPro" id="IPR014001">
    <property type="entry name" value="Helicase_ATP-bd"/>
</dbReference>
<dbReference type="GO" id="GO:0006281">
    <property type="term" value="P:DNA repair"/>
    <property type="evidence" value="ECO:0007669"/>
    <property type="project" value="TreeGrafter"/>
</dbReference>
<feature type="compositionally biased region" description="Acidic residues" evidence="10">
    <location>
        <begin position="994"/>
        <end position="1004"/>
    </location>
</feature>
<evidence type="ECO:0000313" key="14">
    <source>
        <dbReference type="EMBL" id="GCB19251.1"/>
    </source>
</evidence>
<keyword evidence="6 14" id="KW-0347">Helicase</keyword>
<dbReference type="GO" id="GO:0008094">
    <property type="term" value="F:ATP-dependent activity, acting on DNA"/>
    <property type="evidence" value="ECO:0007669"/>
    <property type="project" value="TreeGrafter"/>
</dbReference>
<keyword evidence="5" id="KW-0378">Hydrolase</keyword>
<name>A0A401KJ49_ASPAW</name>
<keyword evidence="3" id="KW-0547">Nucleotide-binding</keyword>
<protein>
    <submittedName>
        <fullName evidence="14">Uncharacterized ATP-dependent helicase C17A2.12</fullName>
    </submittedName>
</protein>
<dbReference type="Gene3D" id="3.30.40.10">
    <property type="entry name" value="Zinc/RING finger domain, C3HC4 (zinc finger)"/>
    <property type="match status" value="1"/>
</dbReference>
<dbReference type="PANTHER" id="PTHR45626">
    <property type="entry name" value="TRANSCRIPTION TERMINATION FACTOR 2-RELATED"/>
    <property type="match status" value="1"/>
</dbReference>
<evidence type="ECO:0000259" key="11">
    <source>
        <dbReference type="PROSITE" id="PS50089"/>
    </source>
</evidence>
<evidence type="ECO:0000256" key="7">
    <source>
        <dbReference type="ARBA" id="ARBA00022833"/>
    </source>
</evidence>